<evidence type="ECO:0000256" key="6">
    <source>
        <dbReference type="ARBA" id="ARBA00022898"/>
    </source>
</evidence>
<sequence>MSGSSAALPPHGGDLAAATARWGRPEAGWLDLSTGINPQPYPLPPLTEADWSRLPGHEAEQALLAAARRAFAAPEPVRLVAASGGQALIQHLPWLRRPGPVTILSPTYAEHGRAWDAAGHAVRRAADPAGADPAGVLVVVNPNNPDGRRLAPAQLVELAGRFAAAGGLVVVDEAFADPTPDLSLIPLAPAGAVVLRSFGKFYGRAGLRLGLLATVEAGLAEALAARLGPWAVSGPALAVGAAAYGDAAWAEATRHRLAADAARLAARLTAAGFAPVGGTDLFRLVAHPRAAEWWERLGRQGILVRAFADRPDWLRFGLPGDAAGWARLERALVG</sequence>
<dbReference type="InterPro" id="IPR015421">
    <property type="entry name" value="PyrdxlP-dep_Trfase_major"/>
</dbReference>
<gene>
    <name evidence="11" type="primary">cobD</name>
    <name evidence="11" type="ORF">ACFSNB_01635</name>
</gene>
<dbReference type="EMBL" id="JBHUIY010000002">
    <property type="protein sequence ID" value="MFD2232500.1"/>
    <property type="molecule type" value="Genomic_DNA"/>
</dbReference>
<dbReference type="Pfam" id="PF00155">
    <property type="entry name" value="Aminotran_1_2"/>
    <property type="match status" value="1"/>
</dbReference>
<comment type="caution">
    <text evidence="11">The sequence shown here is derived from an EMBL/GenBank/DDBJ whole genome shotgun (WGS) entry which is preliminary data.</text>
</comment>
<dbReference type="Gene3D" id="3.90.1150.10">
    <property type="entry name" value="Aspartate Aminotransferase, domain 1"/>
    <property type="match status" value="1"/>
</dbReference>
<keyword evidence="12" id="KW-1185">Reference proteome</keyword>
<evidence type="ECO:0000259" key="10">
    <source>
        <dbReference type="Pfam" id="PF00155"/>
    </source>
</evidence>
<evidence type="ECO:0000256" key="8">
    <source>
        <dbReference type="ARBA" id="ARBA00029996"/>
    </source>
</evidence>
<dbReference type="Gene3D" id="3.40.640.10">
    <property type="entry name" value="Type I PLP-dependent aspartate aminotransferase-like (Major domain)"/>
    <property type="match status" value="1"/>
</dbReference>
<dbReference type="EC" id="4.1.1.81" evidence="4"/>
<accession>A0ABW5C555</accession>
<comment type="catalytic activity">
    <reaction evidence="9">
        <text>O-phospho-L-threonine + H(+) = (R)-1-aminopropan-2-yl phosphate + CO2</text>
        <dbReference type="Rhea" id="RHEA:11492"/>
        <dbReference type="ChEBI" id="CHEBI:15378"/>
        <dbReference type="ChEBI" id="CHEBI:16526"/>
        <dbReference type="ChEBI" id="CHEBI:58563"/>
        <dbReference type="ChEBI" id="CHEBI:58675"/>
        <dbReference type="EC" id="4.1.1.81"/>
    </reaction>
</comment>
<comment type="function">
    <text evidence="2">Decarboxylates L-threonine-O-3-phosphate to yield (R)-1-amino-2-propanol O-2-phosphate, the precursor for the linkage between the nucleotide loop and the corrin ring in cobalamin.</text>
</comment>
<proteinExistence type="predicted"/>
<evidence type="ECO:0000313" key="11">
    <source>
        <dbReference type="EMBL" id="MFD2232500.1"/>
    </source>
</evidence>
<feature type="domain" description="Aminotransferase class I/classII large" evidence="10">
    <location>
        <begin position="70"/>
        <end position="318"/>
    </location>
</feature>
<keyword evidence="6" id="KW-0663">Pyridoxal phosphate</keyword>
<organism evidence="11 12">
    <name type="scientific">Phaeospirillum tilakii</name>
    <dbReference type="NCBI Taxonomy" id="741673"/>
    <lineage>
        <taxon>Bacteria</taxon>
        <taxon>Pseudomonadati</taxon>
        <taxon>Pseudomonadota</taxon>
        <taxon>Alphaproteobacteria</taxon>
        <taxon>Rhodospirillales</taxon>
        <taxon>Rhodospirillaceae</taxon>
        <taxon>Phaeospirillum</taxon>
    </lineage>
</organism>
<evidence type="ECO:0000256" key="7">
    <source>
        <dbReference type="ARBA" id="ARBA00023239"/>
    </source>
</evidence>
<dbReference type="SUPFAM" id="SSF53383">
    <property type="entry name" value="PLP-dependent transferases"/>
    <property type="match status" value="1"/>
</dbReference>
<name>A0ABW5C555_9PROT</name>
<evidence type="ECO:0000256" key="1">
    <source>
        <dbReference type="ARBA" id="ARBA00001933"/>
    </source>
</evidence>
<dbReference type="Proteomes" id="UP001597296">
    <property type="component" value="Unassembled WGS sequence"/>
</dbReference>
<evidence type="ECO:0000256" key="3">
    <source>
        <dbReference type="ARBA" id="ARBA00004953"/>
    </source>
</evidence>
<dbReference type="GO" id="GO:0048472">
    <property type="term" value="F:threonine-phosphate decarboxylase activity"/>
    <property type="evidence" value="ECO:0007669"/>
    <property type="project" value="UniProtKB-EC"/>
</dbReference>
<protein>
    <recommendedName>
        <fullName evidence="4">threonine-phosphate decarboxylase</fullName>
        <ecNumber evidence="4">4.1.1.81</ecNumber>
    </recommendedName>
    <alternativeName>
        <fullName evidence="8">L-threonine-O-3-phosphate decarboxylase</fullName>
    </alternativeName>
</protein>
<comment type="pathway">
    <text evidence="3">Cofactor biosynthesis; adenosylcobalamin biosynthesis.</text>
</comment>
<dbReference type="InterPro" id="IPR015422">
    <property type="entry name" value="PyrdxlP-dep_Trfase_small"/>
</dbReference>
<reference evidence="12" key="1">
    <citation type="journal article" date="2019" name="Int. J. Syst. Evol. Microbiol.">
        <title>The Global Catalogue of Microorganisms (GCM) 10K type strain sequencing project: providing services to taxonomists for standard genome sequencing and annotation.</title>
        <authorList>
            <consortium name="The Broad Institute Genomics Platform"/>
            <consortium name="The Broad Institute Genome Sequencing Center for Infectious Disease"/>
            <person name="Wu L."/>
            <person name="Ma J."/>
        </authorList>
    </citation>
    <scope>NUCLEOTIDE SEQUENCE [LARGE SCALE GENOMIC DNA]</scope>
    <source>
        <strain evidence="12">KCTC 15012</strain>
    </source>
</reference>
<comment type="cofactor">
    <cofactor evidence="1">
        <name>pyridoxal 5'-phosphate</name>
        <dbReference type="ChEBI" id="CHEBI:597326"/>
    </cofactor>
</comment>
<dbReference type="PANTHER" id="PTHR42885">
    <property type="entry name" value="HISTIDINOL-PHOSPHATE AMINOTRANSFERASE-RELATED"/>
    <property type="match status" value="1"/>
</dbReference>
<dbReference type="InterPro" id="IPR005860">
    <property type="entry name" value="CobD"/>
</dbReference>
<dbReference type="NCBIfam" id="TIGR01140">
    <property type="entry name" value="L_thr_O3P_dcar"/>
    <property type="match status" value="1"/>
</dbReference>
<evidence type="ECO:0000256" key="5">
    <source>
        <dbReference type="ARBA" id="ARBA00022573"/>
    </source>
</evidence>
<evidence type="ECO:0000256" key="9">
    <source>
        <dbReference type="ARBA" id="ARBA00048531"/>
    </source>
</evidence>
<evidence type="ECO:0000313" key="12">
    <source>
        <dbReference type="Proteomes" id="UP001597296"/>
    </source>
</evidence>
<evidence type="ECO:0000256" key="2">
    <source>
        <dbReference type="ARBA" id="ARBA00003444"/>
    </source>
</evidence>
<dbReference type="PANTHER" id="PTHR42885:SF1">
    <property type="entry name" value="THREONINE-PHOSPHATE DECARBOXYLASE"/>
    <property type="match status" value="1"/>
</dbReference>
<dbReference type="InterPro" id="IPR015424">
    <property type="entry name" value="PyrdxlP-dep_Trfase"/>
</dbReference>
<dbReference type="RefSeq" id="WP_377313862.1">
    <property type="nucleotide sequence ID" value="NZ_JBHUIY010000002.1"/>
</dbReference>
<keyword evidence="7 11" id="KW-0456">Lyase</keyword>
<dbReference type="InterPro" id="IPR004839">
    <property type="entry name" value="Aminotransferase_I/II_large"/>
</dbReference>
<keyword evidence="5" id="KW-0169">Cobalamin biosynthesis</keyword>
<evidence type="ECO:0000256" key="4">
    <source>
        <dbReference type="ARBA" id="ARBA00012285"/>
    </source>
</evidence>